<dbReference type="Pfam" id="PF03051">
    <property type="entry name" value="Peptidase_C1_2"/>
    <property type="match status" value="1"/>
</dbReference>
<keyword evidence="1 4" id="KW-0645">Protease</keyword>
<dbReference type="PANTHER" id="PTHR10363:SF2">
    <property type="entry name" value="BLEOMYCIN HYDROLASE"/>
    <property type="match status" value="1"/>
</dbReference>
<protein>
    <recommendedName>
        <fullName evidence="4">Aminopeptidase</fullName>
    </recommendedName>
</protein>
<feature type="active site" evidence="5">
    <location>
        <position position="57"/>
    </location>
</feature>
<dbReference type="InterPro" id="IPR004134">
    <property type="entry name" value="Peptidase_C1B"/>
</dbReference>
<evidence type="ECO:0000313" key="7">
    <source>
        <dbReference type="EMBL" id="SFS29825.1"/>
    </source>
</evidence>
<feature type="signal peptide" evidence="6">
    <location>
        <begin position="1"/>
        <end position="19"/>
    </location>
</feature>
<gene>
    <name evidence="7" type="ORF">SAMN04488006_0314</name>
</gene>
<keyword evidence="8" id="KW-1185">Reference proteome</keyword>
<dbReference type="SUPFAM" id="SSF54001">
    <property type="entry name" value="Cysteine proteinases"/>
    <property type="match status" value="1"/>
</dbReference>
<dbReference type="OrthoDB" id="9814054at2"/>
<evidence type="ECO:0000256" key="3">
    <source>
        <dbReference type="ARBA" id="ARBA00022807"/>
    </source>
</evidence>
<feature type="active site" evidence="5">
    <location>
        <position position="318"/>
    </location>
</feature>
<reference evidence="8" key="1">
    <citation type="submission" date="2016-10" db="EMBL/GenBank/DDBJ databases">
        <authorList>
            <person name="Varghese N."/>
            <person name="Submissions S."/>
        </authorList>
    </citation>
    <scope>NUCLEOTIDE SEQUENCE [LARGE SCALE GENOMIC DNA]</scope>
    <source>
        <strain evidence="8">DSM 24450</strain>
    </source>
</reference>
<sequence>MKQLVLFLISILLTTTLYSQEDTVVEVNIPTQQKYHFVPIIDIEASAIKNQGNTGTCWSFSASSFIESEIYKNTGEMIDISEMYNVRETYPVKAWNYVMRQGKIQFSEGGLAHDVLNSVKLHGLVPESAYTGLMSNATSHNHSKIVPEIQVILDDYIKNDKNSKYPNWKISVDSILDLKLGKKPENFNYNGITYTPKTFLEMTKFDPSNYVTLTSFLHQPFNSQFILNIPDNFSNGLFYNITLNQLVEATDDALKNGYTLALDCDVSEKTFSSKYGVAIVPKKLDDQEKCLTYIVEESEISPEFRQQEFENYNTTDDHLMHIVGLVKDQNNNEYYKVKNSWGANSDRIGNEGYVYMSKPFFKLKTISVMVNKKALNEALKKDLKI</sequence>
<name>A0A1I6NPI1_9FLAO</name>
<evidence type="ECO:0000256" key="1">
    <source>
        <dbReference type="ARBA" id="ARBA00022670"/>
    </source>
</evidence>
<dbReference type="GO" id="GO:0009636">
    <property type="term" value="P:response to toxic substance"/>
    <property type="evidence" value="ECO:0007669"/>
    <property type="project" value="TreeGrafter"/>
</dbReference>
<evidence type="ECO:0000256" key="6">
    <source>
        <dbReference type="SAM" id="SignalP"/>
    </source>
</evidence>
<dbReference type="AlphaFoldDB" id="A0A1I6NPI1"/>
<evidence type="ECO:0000256" key="5">
    <source>
        <dbReference type="PIRSR" id="PIRSR005700-1"/>
    </source>
</evidence>
<dbReference type="GO" id="GO:0070005">
    <property type="term" value="F:cysteine-type aminopeptidase activity"/>
    <property type="evidence" value="ECO:0007669"/>
    <property type="project" value="InterPro"/>
</dbReference>
<dbReference type="InterPro" id="IPR038765">
    <property type="entry name" value="Papain-like_cys_pep_sf"/>
</dbReference>
<dbReference type="GO" id="GO:0043418">
    <property type="term" value="P:homocysteine catabolic process"/>
    <property type="evidence" value="ECO:0007669"/>
    <property type="project" value="TreeGrafter"/>
</dbReference>
<dbReference type="RefSeq" id="WP_090221810.1">
    <property type="nucleotide sequence ID" value="NZ_FOZP01000001.1"/>
</dbReference>
<dbReference type="Gene3D" id="3.90.70.10">
    <property type="entry name" value="Cysteine proteinases"/>
    <property type="match status" value="1"/>
</dbReference>
<dbReference type="Proteomes" id="UP000199312">
    <property type="component" value="Unassembled WGS sequence"/>
</dbReference>
<comment type="similarity">
    <text evidence="4">Belongs to the peptidase C1 family.</text>
</comment>
<dbReference type="PROSITE" id="PS00139">
    <property type="entry name" value="THIOL_PROTEASE_CYS"/>
    <property type="match status" value="1"/>
</dbReference>
<accession>A0A1I6NPI1</accession>
<feature type="chain" id="PRO_5011642314" description="Aminopeptidase" evidence="6">
    <location>
        <begin position="20"/>
        <end position="385"/>
    </location>
</feature>
<dbReference type="EMBL" id="FOZP01000001">
    <property type="protein sequence ID" value="SFS29825.1"/>
    <property type="molecule type" value="Genomic_DNA"/>
</dbReference>
<evidence type="ECO:0000256" key="2">
    <source>
        <dbReference type="ARBA" id="ARBA00022801"/>
    </source>
</evidence>
<dbReference type="STRING" id="593133.SAMN04488006_0314"/>
<keyword evidence="4" id="KW-0031">Aminopeptidase</keyword>
<dbReference type="PANTHER" id="PTHR10363">
    <property type="entry name" value="BLEOMYCIN HYDROLASE"/>
    <property type="match status" value="1"/>
</dbReference>
<keyword evidence="6" id="KW-0732">Signal</keyword>
<evidence type="ECO:0000256" key="4">
    <source>
        <dbReference type="PIRNR" id="PIRNR005700"/>
    </source>
</evidence>
<keyword evidence="2 4" id="KW-0378">Hydrolase</keyword>
<organism evidence="7 8">
    <name type="scientific">Lutibacter maritimus</name>
    <dbReference type="NCBI Taxonomy" id="593133"/>
    <lineage>
        <taxon>Bacteria</taxon>
        <taxon>Pseudomonadati</taxon>
        <taxon>Bacteroidota</taxon>
        <taxon>Flavobacteriia</taxon>
        <taxon>Flavobacteriales</taxon>
        <taxon>Flavobacteriaceae</taxon>
        <taxon>Lutibacter</taxon>
    </lineage>
</organism>
<dbReference type="GO" id="GO:0006508">
    <property type="term" value="P:proteolysis"/>
    <property type="evidence" value="ECO:0007669"/>
    <property type="project" value="UniProtKB-KW"/>
</dbReference>
<dbReference type="PIRSF" id="PIRSF005700">
    <property type="entry name" value="PepC"/>
    <property type="match status" value="1"/>
</dbReference>
<dbReference type="GO" id="GO:0005737">
    <property type="term" value="C:cytoplasm"/>
    <property type="evidence" value="ECO:0007669"/>
    <property type="project" value="TreeGrafter"/>
</dbReference>
<evidence type="ECO:0000313" key="8">
    <source>
        <dbReference type="Proteomes" id="UP000199312"/>
    </source>
</evidence>
<feature type="active site" evidence="5">
    <location>
        <position position="339"/>
    </location>
</feature>
<dbReference type="InterPro" id="IPR000169">
    <property type="entry name" value="Pept_cys_AS"/>
</dbReference>
<proteinExistence type="inferred from homology"/>
<keyword evidence="3 4" id="KW-0788">Thiol protease</keyword>